<feature type="compositionally biased region" description="Polar residues" evidence="1">
    <location>
        <begin position="293"/>
        <end position="304"/>
    </location>
</feature>
<comment type="caution">
    <text evidence="3">The sequence shown here is derived from an EMBL/GenBank/DDBJ whole genome shotgun (WGS) entry which is preliminary data.</text>
</comment>
<feature type="compositionally biased region" description="Basic and acidic residues" evidence="1">
    <location>
        <begin position="180"/>
        <end position="202"/>
    </location>
</feature>
<accession>A0A9Q5P114</accession>
<dbReference type="Proteomes" id="UP000177273">
    <property type="component" value="Unassembled WGS sequence"/>
</dbReference>
<evidence type="ECO:0000256" key="2">
    <source>
        <dbReference type="SAM" id="Phobius"/>
    </source>
</evidence>
<feature type="compositionally biased region" description="Low complexity" evidence="1">
    <location>
        <begin position="251"/>
        <end position="265"/>
    </location>
</feature>
<keyword evidence="4" id="KW-1185">Reference proteome</keyword>
<feature type="transmembrane region" description="Helical" evidence="2">
    <location>
        <begin position="14"/>
        <end position="33"/>
    </location>
</feature>
<evidence type="ECO:0000313" key="3">
    <source>
        <dbReference type="EMBL" id="OFI46929.1"/>
    </source>
</evidence>
<organism evidence="3 4">
    <name type="scientific">Floricoccus penangensis</name>
    <dbReference type="NCBI Taxonomy" id="1859475"/>
    <lineage>
        <taxon>Bacteria</taxon>
        <taxon>Bacillati</taxon>
        <taxon>Bacillota</taxon>
        <taxon>Bacilli</taxon>
        <taxon>Lactobacillales</taxon>
        <taxon>Streptococcaceae</taxon>
        <taxon>Floricoccus</taxon>
    </lineage>
</organism>
<protein>
    <submittedName>
        <fullName evidence="3">Uncharacterized protein</fullName>
    </submittedName>
</protein>
<feature type="region of interest" description="Disordered" evidence="1">
    <location>
        <begin position="180"/>
        <end position="217"/>
    </location>
</feature>
<sequence length="321" mass="36601">MTRHIQKRPFYRKWWFYLLCLIATIALVFIYIISSTFFTLTEKDVVADENGSYKISGIKEPNVTVSLNGMTINLPVDDNNRYDVTINQDEPKDEISRAQIIAVHNSRTITRDIKIDNKKYLEHQKKLSDDKAQSDAEANAIEKLNLVEEQPTRNNLAEAISAIDNLPHENAGLSERLKAAKDKVDEAEKNEKEEKEKSKQVENKISAAEANPSRKTINDAEKALENYSSPDKDDLFNRLEKVKNNFEKSNKSATSSSSSFERSSSYQDGQSKKTVYVARKGDSKVYWYDKNKMPSSTNFDNVVSMTEEEAINKGKKHSPEE</sequence>
<feature type="region of interest" description="Disordered" evidence="1">
    <location>
        <begin position="289"/>
        <end position="321"/>
    </location>
</feature>
<name>A0A9Q5P114_9LACT</name>
<keyword evidence="2" id="KW-0472">Membrane</keyword>
<dbReference type="AlphaFoldDB" id="A0A9Q5P114"/>
<feature type="region of interest" description="Disordered" evidence="1">
    <location>
        <begin position="245"/>
        <end position="275"/>
    </location>
</feature>
<evidence type="ECO:0000313" key="4">
    <source>
        <dbReference type="Proteomes" id="UP000177273"/>
    </source>
</evidence>
<keyword evidence="2" id="KW-1133">Transmembrane helix</keyword>
<keyword evidence="2" id="KW-0812">Transmembrane</keyword>
<dbReference type="OrthoDB" id="9783680at2"/>
<gene>
    <name evidence="3" type="ORF">BG262_03830</name>
</gene>
<reference evidence="4" key="1">
    <citation type="submission" date="2016-09" db="EMBL/GenBank/DDBJ databases">
        <title>Draft genome sequence of a novel species of the family Streptococcaceae isolated from flowers.</title>
        <authorList>
            <person name="Chuah L.-O."/>
            <person name="Yap K.-P."/>
            <person name="Thong K.L."/>
            <person name="Liong M.T."/>
            <person name="Ahmad R."/>
            <person name="Rusul G."/>
        </authorList>
    </citation>
    <scope>NUCLEOTIDE SEQUENCE [LARGE SCALE GENOMIC DNA]</scope>
    <source>
        <strain evidence="4">HibF3</strain>
    </source>
</reference>
<proteinExistence type="predicted"/>
<dbReference type="RefSeq" id="WP_070788062.1">
    <property type="nucleotide sequence ID" value="NZ_MKIQ01000027.1"/>
</dbReference>
<evidence type="ECO:0000256" key="1">
    <source>
        <dbReference type="SAM" id="MobiDB-lite"/>
    </source>
</evidence>
<dbReference type="EMBL" id="MKIQ01000027">
    <property type="protein sequence ID" value="OFI46929.1"/>
    <property type="molecule type" value="Genomic_DNA"/>
</dbReference>